<dbReference type="EMBL" id="KZ308812">
    <property type="protein sequence ID" value="KAG8234431.1"/>
    <property type="molecule type" value="Genomic_DNA"/>
</dbReference>
<evidence type="ECO:0000313" key="1">
    <source>
        <dbReference type="EMBL" id="KAG8234431.1"/>
    </source>
</evidence>
<accession>A0A8K0KI93</accession>
<dbReference type="OrthoDB" id="426210at2759"/>
<sequence>MLQQRVTIMLQQPGEFVNKTFWSHVNNINKCENLPNTMHYNNQQDIVNLFASYFSQVYVTNSPSPFPQYSFSNSIDLANIHIINKGLTKKSISTDITKGTGPDGISPALFYNCKDALLYSLFILFNLSFISGVYPDLFKFGPVVIQSALAKLFKSLVSDNIRPVINNIIVNKQHGFMTGCSTSTNLMLFHNFIGKSFDQHQQIACTYRRALKHFVGGAKLT</sequence>
<evidence type="ECO:0000313" key="2">
    <source>
        <dbReference type="Proteomes" id="UP000792457"/>
    </source>
</evidence>
<proteinExistence type="predicted"/>
<gene>
    <name evidence="1" type="ORF">J437_LFUL014867</name>
</gene>
<dbReference type="AlphaFoldDB" id="A0A8K0KI93"/>
<keyword evidence="2" id="KW-1185">Reference proteome</keyword>
<reference evidence="1" key="1">
    <citation type="submission" date="2013-04" db="EMBL/GenBank/DDBJ databases">
        <authorList>
            <person name="Qu J."/>
            <person name="Murali S.C."/>
            <person name="Bandaranaike D."/>
            <person name="Bellair M."/>
            <person name="Blankenburg K."/>
            <person name="Chao H."/>
            <person name="Dinh H."/>
            <person name="Doddapaneni H."/>
            <person name="Downs B."/>
            <person name="Dugan-Rocha S."/>
            <person name="Elkadiri S."/>
            <person name="Gnanaolivu R.D."/>
            <person name="Hernandez B."/>
            <person name="Javaid M."/>
            <person name="Jayaseelan J.C."/>
            <person name="Lee S."/>
            <person name="Li M."/>
            <person name="Ming W."/>
            <person name="Munidasa M."/>
            <person name="Muniz J."/>
            <person name="Nguyen L."/>
            <person name="Ongeri F."/>
            <person name="Osuji N."/>
            <person name="Pu L.-L."/>
            <person name="Puazo M."/>
            <person name="Qu C."/>
            <person name="Quiroz J."/>
            <person name="Raj R."/>
            <person name="Weissenberger G."/>
            <person name="Xin Y."/>
            <person name="Zou X."/>
            <person name="Han Y."/>
            <person name="Richards S."/>
            <person name="Worley K."/>
            <person name="Muzny D."/>
            <person name="Gibbs R."/>
        </authorList>
    </citation>
    <scope>NUCLEOTIDE SEQUENCE</scope>
    <source>
        <strain evidence="1">Sampled in the wild</strain>
    </source>
</reference>
<organism evidence="1 2">
    <name type="scientific">Ladona fulva</name>
    <name type="common">Scarce chaser dragonfly</name>
    <name type="synonym">Libellula fulva</name>
    <dbReference type="NCBI Taxonomy" id="123851"/>
    <lineage>
        <taxon>Eukaryota</taxon>
        <taxon>Metazoa</taxon>
        <taxon>Ecdysozoa</taxon>
        <taxon>Arthropoda</taxon>
        <taxon>Hexapoda</taxon>
        <taxon>Insecta</taxon>
        <taxon>Pterygota</taxon>
        <taxon>Palaeoptera</taxon>
        <taxon>Odonata</taxon>
        <taxon>Epiprocta</taxon>
        <taxon>Anisoptera</taxon>
        <taxon>Libelluloidea</taxon>
        <taxon>Libellulidae</taxon>
        <taxon>Ladona</taxon>
    </lineage>
</organism>
<dbReference type="Proteomes" id="UP000792457">
    <property type="component" value="Unassembled WGS sequence"/>
</dbReference>
<evidence type="ECO:0008006" key="3">
    <source>
        <dbReference type="Google" id="ProtNLM"/>
    </source>
</evidence>
<protein>
    <recommendedName>
        <fullName evidence="3">Reverse transcriptase domain-containing protein</fullName>
    </recommendedName>
</protein>
<name>A0A8K0KI93_LADFU</name>
<comment type="caution">
    <text evidence="1">The sequence shown here is derived from an EMBL/GenBank/DDBJ whole genome shotgun (WGS) entry which is preliminary data.</text>
</comment>
<reference evidence="1" key="2">
    <citation type="submission" date="2017-10" db="EMBL/GenBank/DDBJ databases">
        <title>Ladona fulva Genome sequencing and assembly.</title>
        <authorList>
            <person name="Murali S."/>
            <person name="Richards S."/>
            <person name="Bandaranaike D."/>
            <person name="Bellair M."/>
            <person name="Blankenburg K."/>
            <person name="Chao H."/>
            <person name="Dinh H."/>
            <person name="Doddapaneni H."/>
            <person name="Dugan-Rocha S."/>
            <person name="Elkadiri S."/>
            <person name="Gnanaolivu R."/>
            <person name="Hernandez B."/>
            <person name="Skinner E."/>
            <person name="Javaid M."/>
            <person name="Lee S."/>
            <person name="Li M."/>
            <person name="Ming W."/>
            <person name="Munidasa M."/>
            <person name="Muniz J."/>
            <person name="Nguyen L."/>
            <person name="Hughes D."/>
            <person name="Osuji N."/>
            <person name="Pu L.-L."/>
            <person name="Puazo M."/>
            <person name="Qu C."/>
            <person name="Quiroz J."/>
            <person name="Raj R."/>
            <person name="Weissenberger G."/>
            <person name="Xin Y."/>
            <person name="Zou X."/>
            <person name="Han Y."/>
            <person name="Worley K."/>
            <person name="Muzny D."/>
            <person name="Gibbs R."/>
        </authorList>
    </citation>
    <scope>NUCLEOTIDE SEQUENCE</scope>
    <source>
        <strain evidence="1">Sampled in the wild</strain>
    </source>
</reference>